<dbReference type="Pfam" id="PF12670">
    <property type="entry name" value="DUF3792"/>
    <property type="match status" value="1"/>
</dbReference>
<feature type="transmembrane region" description="Helical" evidence="1">
    <location>
        <begin position="21"/>
        <end position="39"/>
    </location>
</feature>
<accession>A0ABT9CKD7</accession>
<dbReference type="Proteomes" id="UP001240171">
    <property type="component" value="Unassembled WGS sequence"/>
</dbReference>
<feature type="transmembrane region" description="Helical" evidence="1">
    <location>
        <begin position="51"/>
        <end position="68"/>
    </location>
</feature>
<comment type="caution">
    <text evidence="2">The sequence shown here is derived from an EMBL/GenBank/DDBJ whole genome shotgun (WGS) entry which is preliminary data.</text>
</comment>
<gene>
    <name evidence="2" type="ORF">Q5741_16875</name>
</gene>
<dbReference type="EMBL" id="JAUQTB010000012">
    <property type="protein sequence ID" value="MDO7908083.1"/>
    <property type="molecule type" value="Genomic_DNA"/>
</dbReference>
<protein>
    <submittedName>
        <fullName evidence="2">TIGR04086 family membrane protein</fullName>
    </submittedName>
</protein>
<feature type="transmembrane region" description="Helical" evidence="1">
    <location>
        <begin position="110"/>
        <end position="127"/>
    </location>
</feature>
<evidence type="ECO:0000256" key="1">
    <source>
        <dbReference type="SAM" id="Phobius"/>
    </source>
</evidence>
<dbReference type="RefSeq" id="WP_305025306.1">
    <property type="nucleotide sequence ID" value="NZ_JAUQTB010000012.1"/>
</dbReference>
<proteinExistence type="predicted"/>
<name>A0ABT9CKD7_9BACL</name>
<keyword evidence="1" id="KW-0472">Membrane</keyword>
<reference evidence="2 3" key="1">
    <citation type="submission" date="2023-07" db="EMBL/GenBank/DDBJ databases">
        <title>Paenibacillus sp. JX-17 nov. isolated from soil.</title>
        <authorList>
            <person name="Wan Y."/>
            <person name="Liu B."/>
        </authorList>
    </citation>
    <scope>NUCLEOTIDE SEQUENCE [LARGE SCALE GENOMIC DNA]</scope>
    <source>
        <strain evidence="2 3">JX-17</strain>
    </source>
</reference>
<evidence type="ECO:0000313" key="3">
    <source>
        <dbReference type="Proteomes" id="UP001240171"/>
    </source>
</evidence>
<evidence type="ECO:0000313" key="2">
    <source>
        <dbReference type="EMBL" id="MDO7908083.1"/>
    </source>
</evidence>
<dbReference type="InterPro" id="IPR023804">
    <property type="entry name" value="DUF3792_TM"/>
</dbReference>
<keyword evidence="1" id="KW-0812">Transmembrane</keyword>
<keyword evidence="1" id="KW-1133">Transmembrane helix</keyword>
<organism evidence="2 3">
    <name type="scientific">Paenibacillus lacisoli</name>
    <dbReference type="NCBI Taxonomy" id="3064525"/>
    <lineage>
        <taxon>Bacteria</taxon>
        <taxon>Bacillati</taxon>
        <taxon>Bacillota</taxon>
        <taxon>Bacilli</taxon>
        <taxon>Bacillales</taxon>
        <taxon>Paenibacillaceae</taxon>
        <taxon>Paenibacillus</taxon>
    </lineage>
</organism>
<feature type="transmembrane region" description="Helical" evidence="1">
    <location>
        <begin position="75"/>
        <end position="98"/>
    </location>
</feature>
<dbReference type="NCBIfam" id="TIGR04086">
    <property type="entry name" value="TIGR04086_membr"/>
    <property type="match status" value="1"/>
</dbReference>
<sequence>MEMIRRLSSFRIANPMLSGMMYAFLWMMLGAFVLSLLLWTSGMSEKDLNSYTNLVHGIALAAGGFTAGKRSGSKGWYYGGLTGVLYGLAVILIGFLALDSAVGLTDAVHLLASFVIAAIGGMVGVQIRK</sequence>
<keyword evidence="3" id="KW-1185">Reference proteome</keyword>